<evidence type="ECO:0000313" key="9">
    <source>
        <dbReference type="EMBL" id="SHK67732.1"/>
    </source>
</evidence>
<dbReference type="InterPro" id="IPR026444">
    <property type="entry name" value="Secre_tail"/>
</dbReference>
<dbReference type="InterPro" id="IPR025202">
    <property type="entry name" value="PLD-like_dom"/>
</dbReference>
<organism evidence="9 10">
    <name type="scientific">Hymenobacter psychrotolerans DSM 18569</name>
    <dbReference type="NCBI Taxonomy" id="1121959"/>
    <lineage>
        <taxon>Bacteria</taxon>
        <taxon>Pseudomonadati</taxon>
        <taxon>Bacteroidota</taxon>
        <taxon>Cytophagia</taxon>
        <taxon>Cytophagales</taxon>
        <taxon>Hymenobacteraceae</taxon>
        <taxon>Hymenobacter</taxon>
    </lineage>
</organism>
<reference evidence="10" key="1">
    <citation type="submission" date="2016-11" db="EMBL/GenBank/DDBJ databases">
        <authorList>
            <person name="Varghese N."/>
            <person name="Submissions S."/>
        </authorList>
    </citation>
    <scope>NUCLEOTIDE SEQUENCE [LARGE SCALE GENOMIC DNA]</scope>
    <source>
        <strain evidence="10">DSM 18569</strain>
    </source>
</reference>
<dbReference type="GO" id="GO:0016042">
    <property type="term" value="P:lipid catabolic process"/>
    <property type="evidence" value="ECO:0007669"/>
    <property type="project" value="UniProtKB-KW"/>
</dbReference>
<keyword evidence="4" id="KW-0378">Hydrolase</keyword>
<accession>A0A1M6UEQ3</accession>
<dbReference type="AlphaFoldDB" id="A0A1M6UEQ3"/>
<keyword evidence="6" id="KW-0443">Lipid metabolism</keyword>
<dbReference type="NCBIfam" id="TIGR04183">
    <property type="entry name" value="Por_Secre_tail"/>
    <property type="match status" value="1"/>
</dbReference>
<keyword evidence="10" id="KW-1185">Reference proteome</keyword>
<dbReference type="Pfam" id="PF18962">
    <property type="entry name" value="Por_Secre_tail"/>
    <property type="match status" value="1"/>
</dbReference>
<dbReference type="GO" id="GO:0004630">
    <property type="term" value="F:phospholipase D activity"/>
    <property type="evidence" value="ECO:0007669"/>
    <property type="project" value="UniProtKB-EC"/>
</dbReference>
<dbReference type="Proteomes" id="UP000183947">
    <property type="component" value="Unassembled WGS sequence"/>
</dbReference>
<feature type="chain" id="PRO_5013110697" description="phospholipase D" evidence="7">
    <location>
        <begin position="22"/>
        <end position="772"/>
    </location>
</feature>
<evidence type="ECO:0000313" key="10">
    <source>
        <dbReference type="Proteomes" id="UP000183947"/>
    </source>
</evidence>
<protein>
    <recommendedName>
        <fullName evidence="3">phospholipase D</fullName>
        <ecNumber evidence="3">3.1.4.4</ecNumber>
    </recommendedName>
</protein>
<keyword evidence="7" id="KW-0732">Signal</keyword>
<dbReference type="PANTHER" id="PTHR43856:SF1">
    <property type="entry name" value="MITOCHONDRIAL CARDIOLIPIN HYDROLASE"/>
    <property type="match status" value="1"/>
</dbReference>
<dbReference type="Pfam" id="PF13091">
    <property type="entry name" value="PLDc_2"/>
    <property type="match status" value="2"/>
</dbReference>
<evidence type="ECO:0000256" key="7">
    <source>
        <dbReference type="SAM" id="SignalP"/>
    </source>
</evidence>
<evidence type="ECO:0000256" key="5">
    <source>
        <dbReference type="ARBA" id="ARBA00022963"/>
    </source>
</evidence>
<evidence type="ECO:0000256" key="1">
    <source>
        <dbReference type="ARBA" id="ARBA00000798"/>
    </source>
</evidence>
<comment type="similarity">
    <text evidence="2">Belongs to the phospholipase D family.</text>
</comment>
<sequence>MKNFTLLALLCSMAAFRPAQAQTAITIAAARAQAPAFNTSGATVTVRGIVTNGPELGAIRYMQDGTAGIGVYSTTLTNGVVPGDSIIVTGTLKDFRGLLELDPVSSLTVLAGNRPLPTPVAFPAGGFTAAFAEQYEGQLVRLNGATSITTTTGSPVTSFSSTTFRINNNAATVLYVNAASTGPYGLIGKPSPTGTFDAVGIMSQFTTTAPGPTGPGYQLLPRLYADFLQGNTPNVLNTPFPTNITTSGFTVHFTTQNPGNTRLEYATTAAGPFTAVSSTTNTTDHSLAISGLSPATVYYVKASSTNATGLSESRVVPMITASLSSGKMRTYFTNPVNNTYALPGNNALFLPSGAVADTLARYIGRATTTLDIAIYNWNSPTILAAVNAAHARGVRVRVIYEDDNNNVSVPGLTAAIARTGRTQTGSGTIQGIMHNKFVIIDAEDTNPNVPWVWTGSTNWTQAQLSTDRNNVIVIQDQALARVYKMEFEEMWGGSGATTGAVKFGSRKTDNTPHYLNIGGKLVESWFSPTDNVNGRLIDAIRTADNDLHIATMLNTQTDIGRAIRDQVLLRNLAACSEMLNNDTSSTNAGSVFRLVRQAMGTRAMVKNTPGIMHHKYAIIDAGASQSDPQVFVGSHNWSLSANTENDENTLIVHDARITNQYYQEFAARIAEQNRGVQVCNLILSNKTATVQQSSVQVYPNPTRGQFSLRLEATKARTATITLRDVTGRVVLEQTRALNGQDVAIDGSQLKAGLYLVQIVTPESTQVSRVVVE</sequence>
<dbReference type="PANTHER" id="PTHR43856">
    <property type="entry name" value="CARDIOLIPIN HYDROLASE"/>
    <property type="match status" value="1"/>
</dbReference>
<feature type="domain" description="PLD phosphodiesterase" evidence="8">
    <location>
        <begin position="429"/>
        <end position="463"/>
    </location>
</feature>
<dbReference type="InterPro" id="IPR051406">
    <property type="entry name" value="PLD_domain"/>
</dbReference>
<feature type="signal peptide" evidence="7">
    <location>
        <begin position="1"/>
        <end position="21"/>
    </location>
</feature>
<name>A0A1M6UEQ3_9BACT</name>
<dbReference type="Gene3D" id="3.30.870.10">
    <property type="entry name" value="Endonuclease Chain A"/>
    <property type="match status" value="2"/>
</dbReference>
<comment type="catalytic activity">
    <reaction evidence="1">
        <text>a 1,2-diacyl-sn-glycero-3-phosphocholine + H2O = a 1,2-diacyl-sn-glycero-3-phosphate + choline + H(+)</text>
        <dbReference type="Rhea" id="RHEA:14445"/>
        <dbReference type="ChEBI" id="CHEBI:15354"/>
        <dbReference type="ChEBI" id="CHEBI:15377"/>
        <dbReference type="ChEBI" id="CHEBI:15378"/>
        <dbReference type="ChEBI" id="CHEBI:57643"/>
        <dbReference type="ChEBI" id="CHEBI:58608"/>
        <dbReference type="EC" id="3.1.4.4"/>
    </reaction>
</comment>
<dbReference type="SMART" id="SM00155">
    <property type="entry name" value="PLDc"/>
    <property type="match status" value="2"/>
</dbReference>
<dbReference type="RefSeq" id="WP_073282368.1">
    <property type="nucleotide sequence ID" value="NZ_FRAS01000005.1"/>
</dbReference>
<dbReference type="GO" id="GO:0006793">
    <property type="term" value="P:phosphorus metabolic process"/>
    <property type="evidence" value="ECO:0007669"/>
    <property type="project" value="UniProtKB-ARBA"/>
</dbReference>
<gene>
    <name evidence="9" type="ORF">SAMN02746009_01339</name>
</gene>
<dbReference type="EC" id="3.1.4.4" evidence="3"/>
<dbReference type="PROSITE" id="PS50035">
    <property type="entry name" value="PLD"/>
    <property type="match status" value="2"/>
</dbReference>
<dbReference type="OrthoDB" id="9762009at2"/>
<proteinExistence type="inferred from homology"/>
<dbReference type="GO" id="GO:0016891">
    <property type="term" value="F:RNA endonuclease activity producing 5'-phosphomonoesters, hydrolytic mechanism"/>
    <property type="evidence" value="ECO:0007669"/>
    <property type="project" value="TreeGrafter"/>
</dbReference>
<dbReference type="EMBL" id="FRAS01000005">
    <property type="protein sequence ID" value="SHK67732.1"/>
    <property type="molecule type" value="Genomic_DNA"/>
</dbReference>
<evidence type="ECO:0000256" key="2">
    <source>
        <dbReference type="ARBA" id="ARBA00008664"/>
    </source>
</evidence>
<evidence type="ECO:0000256" key="4">
    <source>
        <dbReference type="ARBA" id="ARBA00022801"/>
    </source>
</evidence>
<dbReference type="STRING" id="1121959.SAMN02746009_01339"/>
<dbReference type="CDD" id="cd04486">
    <property type="entry name" value="YhcR_OBF_like"/>
    <property type="match status" value="1"/>
</dbReference>
<evidence type="ECO:0000256" key="6">
    <source>
        <dbReference type="ARBA" id="ARBA00023098"/>
    </source>
</evidence>
<keyword evidence="5" id="KW-0442">Lipid degradation</keyword>
<dbReference type="CDD" id="cd09116">
    <property type="entry name" value="PLDc_Nuc_like"/>
    <property type="match status" value="1"/>
</dbReference>
<dbReference type="SUPFAM" id="SSF56024">
    <property type="entry name" value="Phospholipase D/nuclease"/>
    <property type="match status" value="2"/>
</dbReference>
<dbReference type="InterPro" id="IPR001736">
    <property type="entry name" value="PLipase_D/transphosphatidylase"/>
</dbReference>
<feature type="domain" description="PLD phosphodiesterase" evidence="8">
    <location>
        <begin position="608"/>
        <end position="641"/>
    </location>
</feature>
<evidence type="ECO:0000256" key="3">
    <source>
        <dbReference type="ARBA" id="ARBA00012027"/>
    </source>
</evidence>
<evidence type="ECO:0000259" key="8">
    <source>
        <dbReference type="PROSITE" id="PS50035"/>
    </source>
</evidence>